<reference evidence="9" key="1">
    <citation type="journal article" date="2019" name="Int. J. Syst. Evol. Microbiol.">
        <title>The Global Catalogue of Microorganisms (GCM) 10K type strain sequencing project: providing services to taxonomists for standard genome sequencing and annotation.</title>
        <authorList>
            <consortium name="The Broad Institute Genomics Platform"/>
            <consortium name="The Broad Institute Genome Sequencing Center for Infectious Disease"/>
            <person name="Wu L."/>
            <person name="Ma J."/>
        </authorList>
    </citation>
    <scope>NUCLEOTIDE SEQUENCE [LARGE SCALE GENOMIC DNA]</scope>
    <source>
        <strain evidence="9">CGMCC 1.16326</strain>
    </source>
</reference>
<dbReference type="Gene3D" id="3.40.50.1820">
    <property type="entry name" value="alpha/beta hydrolase"/>
    <property type="match status" value="1"/>
</dbReference>
<keyword evidence="9" id="KW-1185">Reference proteome</keyword>
<accession>A0ABW0HB80</accession>
<evidence type="ECO:0000256" key="4">
    <source>
        <dbReference type="ARBA" id="ARBA00022801"/>
    </source>
</evidence>
<feature type="active site" description="Proton donor" evidence="6">
    <location>
        <position position="130"/>
    </location>
</feature>
<sequence>MTNASQAPITVTRHEIPVLDSTMSYLEAGMQGPTVLLLHGNPTSSHIWRNIIPRIAPVARCIAPDLIGYGQSGKPDIAYRFADQVHYLDAFIAALGLDRLVILAQDWGTALAFHHASCRPQSMLGLAFMEFIRPFADWESFHQRPQARELFKAFRTPGQGEKLILEDNIFIERILPGSVLRQLAPEEMEAYRQPFPTPASRRPILSLPRELPIAGEPADVHAISTADHAALRASTYPKLLFSGDPGALISPQQAREFAAGLTNCRLVELGGGAHYLQEDHPIAIGDAVRDWLIAIGIAQAPDIRGRQAAAC</sequence>
<dbReference type="InterPro" id="IPR023594">
    <property type="entry name" value="Haloalkane_dehalogenase_2"/>
</dbReference>
<evidence type="ECO:0000313" key="8">
    <source>
        <dbReference type="EMBL" id="MFC5394473.1"/>
    </source>
</evidence>
<dbReference type="EC" id="3.8.1.5" evidence="3 6"/>
<name>A0ABW0HB80_9HYPH</name>
<dbReference type="GO" id="GO:0018786">
    <property type="term" value="F:haloalkane dehalogenase activity"/>
    <property type="evidence" value="ECO:0007669"/>
    <property type="project" value="UniProtKB-EC"/>
</dbReference>
<evidence type="ECO:0000256" key="3">
    <source>
        <dbReference type="ARBA" id="ARBA00012065"/>
    </source>
</evidence>
<evidence type="ECO:0000259" key="7">
    <source>
        <dbReference type="Pfam" id="PF00561"/>
    </source>
</evidence>
<protein>
    <recommendedName>
        <fullName evidence="5 6">Haloalkane dehalogenase</fullName>
        <ecNumber evidence="3 6">3.8.1.5</ecNumber>
    </recommendedName>
</protein>
<comment type="function">
    <text evidence="6">Catalyzes hydrolytic cleavage of carbon-halogen bonds in halogenated aliphatic compounds, leading to the formation of the corresponding primary alcohols, halide ions and protons.</text>
</comment>
<dbReference type="InterPro" id="IPR000073">
    <property type="entry name" value="AB_hydrolase_1"/>
</dbReference>
<feature type="domain" description="AB hydrolase-1" evidence="7">
    <location>
        <begin position="33"/>
        <end position="141"/>
    </location>
</feature>
<keyword evidence="4 6" id="KW-0378">Hydrolase</keyword>
<dbReference type="Proteomes" id="UP001596104">
    <property type="component" value="Unassembled WGS sequence"/>
</dbReference>
<dbReference type="SUPFAM" id="SSF53474">
    <property type="entry name" value="alpha/beta-Hydrolases"/>
    <property type="match status" value="1"/>
</dbReference>
<organism evidence="8 9">
    <name type="scientific">Bosea vestrisii</name>
    <dbReference type="NCBI Taxonomy" id="151416"/>
    <lineage>
        <taxon>Bacteria</taxon>
        <taxon>Pseudomonadati</taxon>
        <taxon>Pseudomonadota</taxon>
        <taxon>Alphaproteobacteria</taxon>
        <taxon>Hyphomicrobiales</taxon>
        <taxon>Boseaceae</taxon>
        <taxon>Bosea</taxon>
    </lineage>
</organism>
<evidence type="ECO:0000256" key="5">
    <source>
        <dbReference type="ARBA" id="ARBA00040785"/>
    </source>
</evidence>
<dbReference type="HAMAP" id="MF_01231">
    <property type="entry name" value="Haloalk_dehal_type2"/>
    <property type="match status" value="1"/>
</dbReference>
<dbReference type="RefSeq" id="WP_291677360.1">
    <property type="nucleotide sequence ID" value="NZ_JBHSLV010000031.1"/>
</dbReference>
<feature type="active site" description="Nucleophile" evidence="6">
    <location>
        <position position="106"/>
    </location>
</feature>
<dbReference type="PANTHER" id="PTHR43798:SF24">
    <property type="entry name" value="CIS-3-ALKYL-4-ALKYLOXETAN-2-ONE DECARBOXYLASE"/>
    <property type="match status" value="1"/>
</dbReference>
<dbReference type="PRINTS" id="PR00412">
    <property type="entry name" value="EPOXHYDRLASE"/>
</dbReference>
<feature type="active site" description="Proton acceptor" evidence="6">
    <location>
        <position position="274"/>
    </location>
</feature>
<dbReference type="Pfam" id="PF00561">
    <property type="entry name" value="Abhydrolase_1"/>
    <property type="match status" value="1"/>
</dbReference>
<evidence type="ECO:0000256" key="6">
    <source>
        <dbReference type="HAMAP-Rule" id="MF_01231"/>
    </source>
</evidence>
<evidence type="ECO:0000313" key="9">
    <source>
        <dbReference type="Proteomes" id="UP001596104"/>
    </source>
</evidence>
<comment type="caution">
    <text evidence="8">The sequence shown here is derived from an EMBL/GenBank/DDBJ whole genome shotgun (WGS) entry which is preliminary data.</text>
</comment>
<gene>
    <name evidence="6" type="primary">dhaA</name>
    <name evidence="8" type="ORF">ACFPPC_17675</name>
</gene>
<comment type="similarity">
    <text evidence="1 6">Belongs to the haloalkane dehalogenase family. Type 2 subfamily.</text>
</comment>
<evidence type="ECO:0000256" key="1">
    <source>
        <dbReference type="ARBA" id="ARBA00007213"/>
    </source>
</evidence>
<evidence type="ECO:0000256" key="2">
    <source>
        <dbReference type="ARBA" id="ARBA00011245"/>
    </source>
</evidence>
<dbReference type="InterPro" id="IPR050266">
    <property type="entry name" value="AB_hydrolase_sf"/>
</dbReference>
<comment type="catalytic activity">
    <reaction evidence="6">
        <text>1-haloalkane + H2O = a halide anion + a primary alcohol + H(+)</text>
        <dbReference type="Rhea" id="RHEA:19081"/>
        <dbReference type="ChEBI" id="CHEBI:15377"/>
        <dbReference type="ChEBI" id="CHEBI:15378"/>
        <dbReference type="ChEBI" id="CHEBI:15734"/>
        <dbReference type="ChEBI" id="CHEBI:16042"/>
        <dbReference type="ChEBI" id="CHEBI:18060"/>
        <dbReference type="EC" id="3.8.1.5"/>
    </reaction>
</comment>
<dbReference type="InterPro" id="IPR029058">
    <property type="entry name" value="AB_hydrolase_fold"/>
</dbReference>
<dbReference type="InterPro" id="IPR000639">
    <property type="entry name" value="Epox_hydrolase-like"/>
</dbReference>
<comment type="subunit">
    <text evidence="2 6">Monomer.</text>
</comment>
<dbReference type="EMBL" id="JBHSLV010000031">
    <property type="protein sequence ID" value="MFC5394473.1"/>
    <property type="molecule type" value="Genomic_DNA"/>
</dbReference>
<proteinExistence type="inferred from homology"/>
<dbReference type="NCBIfam" id="NF002938">
    <property type="entry name" value="PRK03592.1"/>
    <property type="match status" value="1"/>
</dbReference>
<dbReference type="PANTHER" id="PTHR43798">
    <property type="entry name" value="MONOACYLGLYCEROL LIPASE"/>
    <property type="match status" value="1"/>
</dbReference>